<dbReference type="PANTHER" id="PTHR33545:SF5">
    <property type="entry name" value="UPF0750 MEMBRANE PROTEIN YITT"/>
    <property type="match status" value="1"/>
</dbReference>
<dbReference type="EMBL" id="JADYTN010000032">
    <property type="protein sequence ID" value="MCF2564681.1"/>
    <property type="molecule type" value="Genomic_DNA"/>
</dbReference>
<dbReference type="PANTHER" id="PTHR33545">
    <property type="entry name" value="UPF0750 MEMBRANE PROTEIN YITT-RELATED"/>
    <property type="match status" value="1"/>
</dbReference>
<comment type="caution">
    <text evidence="8">The sequence shown here is derived from an EMBL/GenBank/DDBJ whole genome shotgun (WGS) entry which is preliminary data.</text>
</comment>
<keyword evidence="4 6" id="KW-1133">Transmembrane helix</keyword>
<keyword evidence="5 6" id="KW-0472">Membrane</keyword>
<dbReference type="InterPro" id="IPR003740">
    <property type="entry name" value="YitT"/>
</dbReference>
<feature type="transmembrane region" description="Helical" evidence="6">
    <location>
        <begin position="117"/>
        <end position="138"/>
    </location>
</feature>
<evidence type="ECO:0000256" key="2">
    <source>
        <dbReference type="ARBA" id="ARBA00022475"/>
    </source>
</evidence>
<dbReference type="PIRSF" id="PIRSF006483">
    <property type="entry name" value="Membrane_protein_YitT"/>
    <property type="match status" value="1"/>
</dbReference>
<dbReference type="Proteomes" id="UP001200470">
    <property type="component" value="Unassembled WGS sequence"/>
</dbReference>
<dbReference type="CDD" id="cd16380">
    <property type="entry name" value="YitT_C"/>
    <property type="match status" value="1"/>
</dbReference>
<evidence type="ECO:0000256" key="5">
    <source>
        <dbReference type="ARBA" id="ARBA00023136"/>
    </source>
</evidence>
<evidence type="ECO:0000313" key="8">
    <source>
        <dbReference type="EMBL" id="MCF2564681.1"/>
    </source>
</evidence>
<name>A0ABS9CL95_9BACT</name>
<feature type="transmembrane region" description="Helical" evidence="6">
    <location>
        <begin position="63"/>
        <end position="81"/>
    </location>
</feature>
<dbReference type="InterPro" id="IPR019264">
    <property type="entry name" value="DUF2179"/>
</dbReference>
<dbReference type="Gene3D" id="3.30.70.120">
    <property type="match status" value="1"/>
</dbReference>
<feature type="transmembrane region" description="Helical" evidence="6">
    <location>
        <begin position="185"/>
        <end position="202"/>
    </location>
</feature>
<feature type="transmembrane region" description="Helical" evidence="6">
    <location>
        <begin position="87"/>
        <end position="105"/>
    </location>
</feature>
<feature type="transmembrane region" description="Helical" evidence="6">
    <location>
        <begin position="14"/>
        <end position="34"/>
    </location>
</feature>
<reference evidence="8 9" key="1">
    <citation type="submission" date="2020-12" db="EMBL/GenBank/DDBJ databases">
        <title>Whole genome sequences of gut porcine anaerobes.</title>
        <authorList>
            <person name="Kubasova T."/>
            <person name="Jahodarova E."/>
            <person name="Rychlik I."/>
        </authorList>
    </citation>
    <scope>NUCLEOTIDE SEQUENCE [LARGE SCALE GENOMIC DNA]</scope>
    <source>
        <strain evidence="8 9">An925</strain>
    </source>
</reference>
<evidence type="ECO:0000259" key="7">
    <source>
        <dbReference type="Pfam" id="PF10035"/>
    </source>
</evidence>
<dbReference type="Pfam" id="PF02588">
    <property type="entry name" value="YitT_membrane"/>
    <property type="match status" value="1"/>
</dbReference>
<dbReference type="InterPro" id="IPR015867">
    <property type="entry name" value="N-reg_PII/ATP_PRibTrfase_C"/>
</dbReference>
<proteinExistence type="predicted"/>
<evidence type="ECO:0000256" key="6">
    <source>
        <dbReference type="SAM" id="Phobius"/>
    </source>
</evidence>
<sequence>MYSKSNKGKFLRQLRDYCVLTLAMILGAVGVELFLLPNEITTGGIIGVASIVYWGTGIPAHETFFVLNALLLVVALKVLGWRFCAKTIYGVVIFTVASTVLQNIMPPDFHLLADQKFMACMVGAVFLGTCVGLGLSAGGSTGGSDVIAAMIHKYRDVSLGQIILFCDLTIITSSYVVLQDWEKVLYGYVLLFVISFVVDHLVNSLRQSVQFFIISDKYQEIGEAINQIADRGCSVLNGSGFFTKKDIKVIFCIAKKSESRFIFDLIDEIDPNAFVAQSAVVGVYGQGFDRVKAHHKINLTELREKLAKERELNPETTSSGH</sequence>
<comment type="subcellular location">
    <subcellularLocation>
        <location evidence="1">Cell membrane</location>
        <topology evidence="1">Multi-pass membrane protein</topology>
    </subcellularLocation>
</comment>
<dbReference type="InterPro" id="IPR051461">
    <property type="entry name" value="UPF0750_membrane"/>
</dbReference>
<dbReference type="Pfam" id="PF10035">
    <property type="entry name" value="DUF2179"/>
    <property type="match status" value="1"/>
</dbReference>
<keyword evidence="3 6" id="KW-0812">Transmembrane</keyword>
<evidence type="ECO:0000256" key="3">
    <source>
        <dbReference type="ARBA" id="ARBA00022692"/>
    </source>
</evidence>
<protein>
    <submittedName>
        <fullName evidence="8">YitT family protein</fullName>
    </submittedName>
</protein>
<feature type="transmembrane region" description="Helical" evidence="6">
    <location>
        <begin position="40"/>
        <end position="56"/>
    </location>
</feature>
<evidence type="ECO:0000313" key="9">
    <source>
        <dbReference type="Proteomes" id="UP001200470"/>
    </source>
</evidence>
<keyword evidence="2" id="KW-1003">Cell membrane</keyword>
<evidence type="ECO:0000256" key="1">
    <source>
        <dbReference type="ARBA" id="ARBA00004651"/>
    </source>
</evidence>
<dbReference type="RefSeq" id="WP_301638589.1">
    <property type="nucleotide sequence ID" value="NZ_JADYTN010000032.1"/>
</dbReference>
<evidence type="ECO:0000256" key="4">
    <source>
        <dbReference type="ARBA" id="ARBA00022989"/>
    </source>
</evidence>
<feature type="transmembrane region" description="Helical" evidence="6">
    <location>
        <begin position="158"/>
        <end position="178"/>
    </location>
</feature>
<keyword evidence="9" id="KW-1185">Reference proteome</keyword>
<organism evidence="8 9">
    <name type="scientific">Xylanibacter brevis</name>
    <dbReference type="NCBI Taxonomy" id="83231"/>
    <lineage>
        <taxon>Bacteria</taxon>
        <taxon>Pseudomonadati</taxon>
        <taxon>Bacteroidota</taxon>
        <taxon>Bacteroidia</taxon>
        <taxon>Bacteroidales</taxon>
        <taxon>Prevotellaceae</taxon>
        <taxon>Xylanibacter</taxon>
    </lineage>
</organism>
<feature type="domain" description="DUF2179" evidence="7">
    <location>
        <begin position="231"/>
        <end position="285"/>
    </location>
</feature>
<accession>A0ABS9CL95</accession>
<gene>
    <name evidence="8" type="ORF">I6E12_11280</name>
</gene>